<proteinExistence type="predicted"/>
<accession>A0A3D2X5L8</accession>
<name>A0A3D2X5L8_9FIRM</name>
<dbReference type="AlphaFoldDB" id="A0A3D2X5L8"/>
<dbReference type="EMBL" id="DPVV01000150">
    <property type="protein sequence ID" value="HCL01628.1"/>
    <property type="molecule type" value="Genomic_DNA"/>
</dbReference>
<dbReference type="Proteomes" id="UP000262969">
    <property type="component" value="Unassembled WGS sequence"/>
</dbReference>
<keyword evidence="2" id="KW-1133">Transmembrane helix</keyword>
<protein>
    <submittedName>
        <fullName evidence="3">Stage III sporulation protein AG</fullName>
    </submittedName>
</protein>
<keyword evidence="2" id="KW-0812">Transmembrane</keyword>
<evidence type="ECO:0000313" key="4">
    <source>
        <dbReference type="Proteomes" id="UP000262969"/>
    </source>
</evidence>
<feature type="region of interest" description="Disordered" evidence="1">
    <location>
        <begin position="1"/>
        <end position="39"/>
    </location>
</feature>
<feature type="region of interest" description="Disordered" evidence="1">
    <location>
        <begin position="155"/>
        <end position="175"/>
    </location>
</feature>
<feature type="compositionally biased region" description="Polar residues" evidence="1">
    <location>
        <begin position="165"/>
        <end position="175"/>
    </location>
</feature>
<feature type="compositionally biased region" description="Basic and acidic residues" evidence="1">
    <location>
        <begin position="1"/>
        <end position="13"/>
    </location>
</feature>
<evidence type="ECO:0000256" key="2">
    <source>
        <dbReference type="SAM" id="Phobius"/>
    </source>
</evidence>
<evidence type="ECO:0000313" key="3">
    <source>
        <dbReference type="EMBL" id="HCL01628.1"/>
    </source>
</evidence>
<feature type="transmembrane region" description="Helical" evidence="2">
    <location>
        <begin position="56"/>
        <end position="75"/>
    </location>
</feature>
<feature type="compositionally biased region" description="Basic and acidic residues" evidence="1">
    <location>
        <begin position="155"/>
        <end position="164"/>
    </location>
</feature>
<feature type="compositionally biased region" description="Basic and acidic residues" evidence="1">
    <location>
        <begin position="24"/>
        <end position="38"/>
    </location>
</feature>
<gene>
    <name evidence="3" type="ORF">DHW61_04305</name>
</gene>
<keyword evidence="2" id="KW-0472">Membrane</keyword>
<comment type="caution">
    <text evidence="3">The sequence shown here is derived from an EMBL/GenBank/DDBJ whole genome shotgun (WGS) entry which is preliminary data.</text>
</comment>
<sequence>MERNIKNTEKTCMEMETDAWEEQSVDKNKGTKKKEQTTKKNSVKKFHLGEIKKSQLILIFLAGLILAITSFPDIFSKEKETEQNVSTETVSPIISETKKTTEVPEAETYTEYYENKVEKLLEKVEGIGKVKVMITLKTSKERIVLKDTPYSQEILKETDNEGGTRDNSSTQNQEETVLITNQSGESAPYVTKEIEAQIEGVVVLAQGGGDGRIAADIVNAIEVLFNVPAHKIKVLQMSN</sequence>
<reference evidence="3 4" key="1">
    <citation type="journal article" date="2018" name="Nat. Biotechnol.">
        <title>A standardized bacterial taxonomy based on genome phylogeny substantially revises the tree of life.</title>
        <authorList>
            <person name="Parks D.H."/>
            <person name="Chuvochina M."/>
            <person name="Waite D.W."/>
            <person name="Rinke C."/>
            <person name="Skarshewski A."/>
            <person name="Chaumeil P.A."/>
            <person name="Hugenholtz P."/>
        </authorList>
    </citation>
    <scope>NUCLEOTIDE SEQUENCE [LARGE SCALE GENOMIC DNA]</scope>
    <source>
        <strain evidence="3">UBA11728</strain>
    </source>
</reference>
<evidence type="ECO:0000256" key="1">
    <source>
        <dbReference type="SAM" id="MobiDB-lite"/>
    </source>
</evidence>
<organism evidence="3 4">
    <name type="scientific">Lachnoclostridium phytofermentans</name>
    <dbReference type="NCBI Taxonomy" id="66219"/>
    <lineage>
        <taxon>Bacteria</taxon>
        <taxon>Bacillati</taxon>
        <taxon>Bacillota</taxon>
        <taxon>Clostridia</taxon>
        <taxon>Lachnospirales</taxon>
        <taxon>Lachnospiraceae</taxon>
    </lineage>
</organism>